<dbReference type="Pfam" id="PF14280">
    <property type="entry name" value="DUF4365"/>
    <property type="match status" value="1"/>
</dbReference>
<evidence type="ECO:0000313" key="3">
    <source>
        <dbReference type="Proteomes" id="UP000297654"/>
    </source>
</evidence>
<dbReference type="RefSeq" id="WP_092109070.1">
    <property type="nucleotide sequence ID" value="NZ_FOCN01000005.1"/>
</dbReference>
<gene>
    <name evidence="2" type="ORF">E3O10_15345</name>
</gene>
<accession>A0A1H8F433</accession>
<evidence type="ECO:0000313" key="2">
    <source>
        <dbReference type="EMBL" id="TFB85504.1"/>
    </source>
</evidence>
<dbReference type="EMBL" id="SOFF01000041">
    <property type="protein sequence ID" value="TFB85504.1"/>
    <property type="molecule type" value="Genomic_DNA"/>
</dbReference>
<keyword evidence="3" id="KW-1185">Reference proteome</keyword>
<dbReference type="InterPro" id="IPR025375">
    <property type="entry name" value="DUF4365"/>
</dbReference>
<evidence type="ECO:0000259" key="1">
    <source>
        <dbReference type="Pfam" id="PF14280"/>
    </source>
</evidence>
<dbReference type="AlphaFoldDB" id="A0A1H8F433"/>
<comment type="caution">
    <text evidence="2">The sequence shown here is derived from an EMBL/GenBank/DDBJ whole genome shotgun (WGS) entry which is preliminary data.</text>
</comment>
<feature type="domain" description="DUF4365" evidence="1">
    <location>
        <begin position="98"/>
        <end position="223"/>
    </location>
</feature>
<name>A0A1H8F433_9MICO</name>
<organism evidence="2 3">
    <name type="scientific">Cryobacterium luteum</name>
    <dbReference type="NCBI Taxonomy" id="1424661"/>
    <lineage>
        <taxon>Bacteria</taxon>
        <taxon>Bacillati</taxon>
        <taxon>Actinomycetota</taxon>
        <taxon>Actinomycetes</taxon>
        <taxon>Micrococcales</taxon>
        <taxon>Microbacteriaceae</taxon>
        <taxon>Cryobacterium</taxon>
    </lineage>
</organism>
<dbReference type="Proteomes" id="UP000297654">
    <property type="component" value="Unassembled WGS sequence"/>
</dbReference>
<dbReference type="InterPro" id="IPR011008">
    <property type="entry name" value="Dimeric_a/b-barrel"/>
</dbReference>
<dbReference type="SUPFAM" id="SSF54909">
    <property type="entry name" value="Dimeric alpha+beta barrel"/>
    <property type="match status" value="1"/>
</dbReference>
<dbReference type="OrthoDB" id="5518399at2"/>
<sequence>MIFHINRLTFKAGVSEDDKHRGIALLRRQGESIPGVKSFVVGPELGGDFEGGAVFVIDDLDGYSVQTPDFRPPRKLGDTEGMTQLPSVGNQTFTEREGIIHIAREVNRARCVWRETVSVDVGIDGQIEYVNDDGQATGRMVFVQVKSGVSYFKGATTDSVPFYPSAKHKSYWERAPLPVILVLHDEMAAETFWVDARDALRRGEEIIQVPKVNVFNAGSVRSVLSTNEPLPVQPMPMSSLAQTTMGRTSPSAGLPVDFLDLFLHGLMNLGRSVYFGMDLVVDVARAKLDYADSEFGLGLGAPEYDFIRDYVLFLAEQDLARVDFDEFNREWDRGLVGRFMAPLTIRGRSFTVFLNAVDDSDQVRAVQDKAFSGIEAFESLRRVPVVEKLKARLASS</sequence>
<protein>
    <submittedName>
        <fullName evidence="2">DUF4365 domain-containing protein</fullName>
    </submittedName>
</protein>
<reference evidence="2 3" key="1">
    <citation type="submission" date="2019-03" db="EMBL/GenBank/DDBJ databases">
        <title>Genomics of glacier-inhabiting Cryobacterium strains.</title>
        <authorList>
            <person name="Liu Q."/>
            <person name="Xin Y.-H."/>
        </authorList>
    </citation>
    <scope>NUCLEOTIDE SEQUENCE [LARGE SCALE GENOMIC DNA]</scope>
    <source>
        <strain evidence="2 3">Hh15</strain>
    </source>
</reference>
<proteinExistence type="predicted"/>